<evidence type="ECO:0000313" key="2">
    <source>
        <dbReference type="EMBL" id="ACZ23189.1"/>
    </source>
</evidence>
<sequence length="248" mass="27009">MEPVIPSLVLGVIGMNVFAVVLVVARARAFHRPLYKPMLLNIGLSILPVFVLVVGLVATLVSLAASRGDAVDSPMHVLSVVIAVVSALVWLLLLPNASYLITELNLSHRTDDDPTPLWYDIVLVITLAMSGVLNLVVNVLAVQVLYGVMRYPDDDVAGLTQPDTRLVAVAIIMLSAVGVYLGRYLRLNSWDVTHPGSFLRKVRDHFTQQGAVKTFLGFTLVHTVFIALLYLTIGGTIIDLVVAYQQSR</sequence>
<feature type="transmembrane region" description="Helical" evidence="1">
    <location>
        <begin position="220"/>
        <end position="244"/>
    </location>
</feature>
<feature type="transmembrane region" description="Helical" evidence="1">
    <location>
        <begin position="77"/>
        <end position="101"/>
    </location>
</feature>
<accession>D1BDW8</accession>
<keyword evidence="3" id="KW-1185">Reference proteome</keyword>
<feature type="transmembrane region" description="Helical" evidence="1">
    <location>
        <begin position="39"/>
        <end position="65"/>
    </location>
</feature>
<dbReference type="Proteomes" id="UP000000322">
    <property type="component" value="Chromosome"/>
</dbReference>
<reference evidence="2 3" key="1">
    <citation type="journal article" date="2009" name="Stand. Genomic Sci.">
        <title>Complete genome sequence of Sanguibacter keddieii type strain (ST-74).</title>
        <authorList>
            <person name="Ivanova N."/>
            <person name="Sikorski J."/>
            <person name="Sims D."/>
            <person name="Brettin T."/>
            <person name="Detter J.C."/>
            <person name="Han C."/>
            <person name="Lapidus A."/>
            <person name="Copeland A."/>
            <person name="Glavina Del Rio T."/>
            <person name="Nolan M."/>
            <person name="Chen F."/>
            <person name="Lucas S."/>
            <person name="Tice H."/>
            <person name="Cheng J.F."/>
            <person name="Bruce D."/>
            <person name="Goodwin L."/>
            <person name="Pitluck S."/>
            <person name="Pati A."/>
            <person name="Mavromatis K."/>
            <person name="Chen A."/>
            <person name="Palaniappan K."/>
            <person name="D'haeseleer P."/>
            <person name="Chain P."/>
            <person name="Bristow J."/>
            <person name="Eisen J.A."/>
            <person name="Markowitz V."/>
            <person name="Hugenholtz P."/>
            <person name="Goker M."/>
            <person name="Pukall R."/>
            <person name="Klenk H.P."/>
            <person name="Kyrpides N.C."/>
        </authorList>
    </citation>
    <scope>NUCLEOTIDE SEQUENCE [LARGE SCALE GENOMIC DNA]</scope>
    <source>
        <strain evidence="3">ATCC 51767 / DSM 10542 / NCFB 3025 / ST-74</strain>
    </source>
</reference>
<evidence type="ECO:0000256" key="1">
    <source>
        <dbReference type="SAM" id="Phobius"/>
    </source>
</evidence>
<dbReference type="eggNOG" id="COG4330">
    <property type="taxonomic scope" value="Bacteria"/>
</dbReference>
<dbReference type="KEGG" id="ske:Sked_32940"/>
<protein>
    <submittedName>
        <fullName evidence="2">Predicted membrane protein</fullName>
    </submittedName>
</protein>
<dbReference type="HOGENOM" id="CLU_081833_1_0_11"/>
<dbReference type="AlphaFoldDB" id="D1BDW8"/>
<keyword evidence="1" id="KW-1133">Transmembrane helix</keyword>
<proteinExistence type="predicted"/>
<feature type="transmembrane region" description="Helical" evidence="1">
    <location>
        <begin position="7"/>
        <end position="27"/>
    </location>
</feature>
<feature type="transmembrane region" description="Helical" evidence="1">
    <location>
        <begin position="121"/>
        <end position="146"/>
    </location>
</feature>
<dbReference type="STRING" id="446469.Sked_32940"/>
<dbReference type="InterPro" id="IPR009793">
    <property type="entry name" value="DUF1361"/>
</dbReference>
<dbReference type="RefSeq" id="WP_012868257.1">
    <property type="nucleotide sequence ID" value="NC_013521.1"/>
</dbReference>
<feature type="transmembrane region" description="Helical" evidence="1">
    <location>
        <begin position="166"/>
        <end position="185"/>
    </location>
</feature>
<keyword evidence="1" id="KW-0812">Transmembrane</keyword>
<organism evidence="2 3">
    <name type="scientific">Sanguibacter keddieii (strain ATCC 51767 / DSM 10542 / NCFB 3025 / ST-74)</name>
    <dbReference type="NCBI Taxonomy" id="446469"/>
    <lineage>
        <taxon>Bacteria</taxon>
        <taxon>Bacillati</taxon>
        <taxon>Actinomycetota</taxon>
        <taxon>Actinomycetes</taxon>
        <taxon>Micrococcales</taxon>
        <taxon>Sanguibacteraceae</taxon>
        <taxon>Sanguibacter</taxon>
    </lineage>
</organism>
<keyword evidence="1" id="KW-0472">Membrane</keyword>
<evidence type="ECO:0000313" key="3">
    <source>
        <dbReference type="Proteomes" id="UP000000322"/>
    </source>
</evidence>
<dbReference type="EMBL" id="CP001819">
    <property type="protein sequence ID" value="ACZ23189.1"/>
    <property type="molecule type" value="Genomic_DNA"/>
</dbReference>
<name>D1BDW8_SANKS</name>
<dbReference type="Pfam" id="PF07099">
    <property type="entry name" value="DUF1361"/>
    <property type="match status" value="1"/>
</dbReference>
<gene>
    <name evidence="2" type="ordered locus">Sked_32940</name>
</gene>